<evidence type="ECO:0000256" key="3">
    <source>
        <dbReference type="ARBA" id="ARBA00022692"/>
    </source>
</evidence>
<protein>
    <submittedName>
        <fullName evidence="7">Inner membrane ABC transporter permease protein YjfF</fullName>
    </submittedName>
</protein>
<dbReference type="InterPro" id="IPR001851">
    <property type="entry name" value="ABC_transp_permease"/>
</dbReference>
<keyword evidence="5 6" id="KW-0472">Membrane</keyword>
<feature type="transmembrane region" description="Helical" evidence="6">
    <location>
        <begin position="51"/>
        <end position="84"/>
    </location>
</feature>
<name>A0A5C5Y140_9PLAN</name>
<dbReference type="OrthoDB" id="9784538at2"/>
<dbReference type="Proteomes" id="UP000317238">
    <property type="component" value="Unassembled WGS sequence"/>
</dbReference>
<feature type="transmembrane region" description="Helical" evidence="6">
    <location>
        <begin position="123"/>
        <end position="142"/>
    </location>
</feature>
<evidence type="ECO:0000313" key="8">
    <source>
        <dbReference type="Proteomes" id="UP000317238"/>
    </source>
</evidence>
<reference evidence="7 8" key="1">
    <citation type="submission" date="2019-02" db="EMBL/GenBank/DDBJ databases">
        <title>Deep-cultivation of Planctomycetes and their phenomic and genomic characterization uncovers novel biology.</title>
        <authorList>
            <person name="Wiegand S."/>
            <person name="Jogler M."/>
            <person name="Boedeker C."/>
            <person name="Pinto D."/>
            <person name="Vollmers J."/>
            <person name="Rivas-Marin E."/>
            <person name="Kohn T."/>
            <person name="Peeters S.H."/>
            <person name="Heuer A."/>
            <person name="Rast P."/>
            <person name="Oberbeckmann S."/>
            <person name="Bunk B."/>
            <person name="Jeske O."/>
            <person name="Meyerdierks A."/>
            <person name="Storesund J.E."/>
            <person name="Kallscheuer N."/>
            <person name="Luecker S."/>
            <person name="Lage O.M."/>
            <person name="Pohl T."/>
            <person name="Merkel B.J."/>
            <person name="Hornburger P."/>
            <person name="Mueller R.-W."/>
            <person name="Bruemmer F."/>
            <person name="Labrenz M."/>
            <person name="Spormann A.M."/>
            <person name="Op Den Camp H."/>
            <person name="Overmann J."/>
            <person name="Amann R."/>
            <person name="Jetten M.S.M."/>
            <person name="Mascher T."/>
            <person name="Medema M.H."/>
            <person name="Devos D.P."/>
            <person name="Kaster A.-K."/>
            <person name="Ovreas L."/>
            <person name="Rohde M."/>
            <person name="Galperin M.Y."/>
            <person name="Jogler C."/>
        </authorList>
    </citation>
    <scope>NUCLEOTIDE SEQUENCE [LARGE SCALE GENOMIC DNA]</scope>
    <source>
        <strain evidence="7 8">Pan14r</strain>
    </source>
</reference>
<evidence type="ECO:0000256" key="2">
    <source>
        <dbReference type="ARBA" id="ARBA00022475"/>
    </source>
</evidence>
<dbReference type="AlphaFoldDB" id="A0A5C5Y140"/>
<feature type="transmembrane region" description="Helical" evidence="6">
    <location>
        <begin position="162"/>
        <end position="190"/>
    </location>
</feature>
<dbReference type="RefSeq" id="WP_146438791.1">
    <property type="nucleotide sequence ID" value="NZ_SJPL01000001.1"/>
</dbReference>
<dbReference type="NCBIfam" id="NF008630">
    <property type="entry name" value="PRK11618.1"/>
    <property type="match status" value="1"/>
</dbReference>
<dbReference type="PANTHER" id="PTHR32196">
    <property type="entry name" value="ABC TRANSPORTER PERMEASE PROTEIN YPHD-RELATED-RELATED"/>
    <property type="match status" value="1"/>
</dbReference>
<dbReference type="GO" id="GO:0022857">
    <property type="term" value="F:transmembrane transporter activity"/>
    <property type="evidence" value="ECO:0007669"/>
    <property type="project" value="InterPro"/>
</dbReference>
<keyword evidence="4 6" id="KW-1133">Transmembrane helix</keyword>
<dbReference type="EMBL" id="SJPL01000001">
    <property type="protein sequence ID" value="TWT69307.1"/>
    <property type="molecule type" value="Genomic_DNA"/>
</dbReference>
<keyword evidence="2" id="KW-1003">Cell membrane</keyword>
<feature type="transmembrane region" description="Helical" evidence="6">
    <location>
        <begin position="298"/>
        <end position="318"/>
    </location>
</feature>
<sequence>MKVTKFPRLSPKVVPLLTTALVLVLLLGGASSRFDGFASSYVMADLVSENAFLGIAALGMTLVILSGGIDLSVGSMIGFTTILVATLISDGRWSPVAAWIAALGIGTAFGGLMGMLIQVFRLPAFLVTLAGLFFARGMAFAIKKESVQINHPMYDRLNDLTLPIGGGAELSFGALVFLGMFLVTVVIAHFTRFGRNLYATGGSESSAVLMGLPVARTKIGVYTFSGFCASLAGIVMTLYMDSGNPANAMSLELDAIAVVVIGGTLLTGGIGFVPGTLLGVLIYSTIYQITYFSNLPASLARISIGILLMGFIILQRWLSRAR</sequence>
<keyword evidence="3 6" id="KW-0812">Transmembrane</keyword>
<comment type="subcellular location">
    <subcellularLocation>
        <location evidence="1">Cell membrane</location>
        <topology evidence="1">Multi-pass membrane protein</topology>
    </subcellularLocation>
</comment>
<gene>
    <name evidence="7" type="primary">yjfF</name>
    <name evidence="7" type="ORF">Pan14r_15920</name>
</gene>
<accession>A0A5C5Y140</accession>
<proteinExistence type="predicted"/>
<organism evidence="7 8">
    <name type="scientific">Crateriforma conspicua</name>
    <dbReference type="NCBI Taxonomy" id="2527996"/>
    <lineage>
        <taxon>Bacteria</taxon>
        <taxon>Pseudomonadati</taxon>
        <taxon>Planctomycetota</taxon>
        <taxon>Planctomycetia</taxon>
        <taxon>Planctomycetales</taxon>
        <taxon>Planctomycetaceae</taxon>
        <taxon>Crateriforma</taxon>
    </lineage>
</organism>
<evidence type="ECO:0000256" key="5">
    <source>
        <dbReference type="ARBA" id="ARBA00023136"/>
    </source>
</evidence>
<dbReference type="Pfam" id="PF02653">
    <property type="entry name" value="BPD_transp_2"/>
    <property type="match status" value="1"/>
</dbReference>
<evidence type="ECO:0000256" key="1">
    <source>
        <dbReference type="ARBA" id="ARBA00004651"/>
    </source>
</evidence>
<evidence type="ECO:0000313" key="7">
    <source>
        <dbReference type="EMBL" id="TWT69307.1"/>
    </source>
</evidence>
<dbReference type="PANTHER" id="PTHR32196:SF63">
    <property type="entry name" value="INNER MEMBRANE ABC TRANSPORTER PERMEASE PROTEIN YJFF"/>
    <property type="match status" value="1"/>
</dbReference>
<comment type="caution">
    <text evidence="7">The sequence shown here is derived from an EMBL/GenBank/DDBJ whole genome shotgun (WGS) entry which is preliminary data.</text>
</comment>
<keyword evidence="8" id="KW-1185">Reference proteome</keyword>
<feature type="transmembrane region" description="Helical" evidence="6">
    <location>
        <begin position="253"/>
        <end position="286"/>
    </location>
</feature>
<feature type="transmembrane region" description="Helical" evidence="6">
    <location>
        <begin position="219"/>
        <end position="241"/>
    </location>
</feature>
<feature type="transmembrane region" description="Helical" evidence="6">
    <location>
        <begin position="96"/>
        <end position="117"/>
    </location>
</feature>
<dbReference type="GO" id="GO:0005886">
    <property type="term" value="C:plasma membrane"/>
    <property type="evidence" value="ECO:0007669"/>
    <property type="project" value="UniProtKB-SubCell"/>
</dbReference>
<dbReference type="CDD" id="cd06579">
    <property type="entry name" value="TM_PBP1_transp_AraH_like"/>
    <property type="match status" value="1"/>
</dbReference>
<evidence type="ECO:0000256" key="4">
    <source>
        <dbReference type="ARBA" id="ARBA00022989"/>
    </source>
</evidence>
<evidence type="ECO:0000256" key="6">
    <source>
        <dbReference type="SAM" id="Phobius"/>
    </source>
</evidence>